<reference evidence="1" key="1">
    <citation type="submission" date="2017-12" db="EMBL/GenBank/DDBJ databases">
        <title>Sequencing the genomes of 1000 Actinobacteria strains.</title>
        <authorList>
            <person name="Klenk H.-P."/>
        </authorList>
    </citation>
    <scope>NUCLEOTIDE SEQUENCE [LARGE SCALE GENOMIC DNA]</scope>
    <source>
        <strain evidence="1">DSM 44228</strain>
    </source>
</reference>
<evidence type="ECO:0000313" key="1">
    <source>
        <dbReference type="EMBL" id="PKW16448.1"/>
    </source>
</evidence>
<name>A0A2N3Y0K0_SACSN</name>
<dbReference type="STRING" id="994479.GCA_000194155_07228"/>
<comment type="caution">
    <text evidence="1">The sequence shown here is derived from an EMBL/GenBank/DDBJ whole genome shotgun (WGS) entry which is preliminary data.</text>
</comment>
<dbReference type="AlphaFoldDB" id="A0A2N3Y0K0"/>
<keyword evidence="2" id="KW-1185">Reference proteome</keyword>
<dbReference type="EMBL" id="PJNB01000001">
    <property type="protein sequence ID" value="PKW16448.1"/>
    <property type="molecule type" value="Genomic_DNA"/>
</dbReference>
<accession>A0A2N3Y0K0</accession>
<dbReference type="Proteomes" id="UP000233786">
    <property type="component" value="Unassembled WGS sequence"/>
</dbReference>
<protein>
    <submittedName>
        <fullName evidence="1">Uncharacterized protein</fullName>
    </submittedName>
</protein>
<gene>
    <name evidence="1" type="ORF">A8926_4280</name>
</gene>
<proteinExistence type="predicted"/>
<evidence type="ECO:0000313" key="2">
    <source>
        <dbReference type="Proteomes" id="UP000233786"/>
    </source>
</evidence>
<organism evidence="1 2">
    <name type="scientific">Saccharopolyspora spinosa</name>
    <dbReference type="NCBI Taxonomy" id="60894"/>
    <lineage>
        <taxon>Bacteria</taxon>
        <taxon>Bacillati</taxon>
        <taxon>Actinomycetota</taxon>
        <taxon>Actinomycetes</taxon>
        <taxon>Pseudonocardiales</taxon>
        <taxon>Pseudonocardiaceae</taxon>
        <taxon>Saccharopolyspora</taxon>
    </lineage>
</organism>
<sequence>MFMPPVEVFAAIESAAEARSMLEQADLGDPAQRDWMHYEVALLAHWAALVTKAGEYTALGEGLADFAARCEHLLDSAARCGKPGQ</sequence>